<dbReference type="Pfam" id="PF07042">
    <property type="entry name" value="TrfA"/>
    <property type="match status" value="1"/>
</dbReference>
<dbReference type="EMBL" id="JAVDWE010000007">
    <property type="protein sequence ID" value="MDR7095152.1"/>
    <property type="molecule type" value="Genomic_DNA"/>
</dbReference>
<keyword evidence="2" id="KW-1185">Reference proteome</keyword>
<evidence type="ECO:0000313" key="1">
    <source>
        <dbReference type="EMBL" id="MDR7095152.1"/>
    </source>
</evidence>
<reference evidence="1 2" key="1">
    <citation type="submission" date="2023-07" db="EMBL/GenBank/DDBJ databases">
        <title>Sorghum-associated microbial communities from plants grown in Nebraska, USA.</title>
        <authorList>
            <person name="Schachtman D."/>
        </authorList>
    </citation>
    <scope>NUCLEOTIDE SEQUENCE [LARGE SCALE GENOMIC DNA]</scope>
    <source>
        <strain evidence="1 2">BE240</strain>
    </source>
</reference>
<name>A0ABU1VCI9_9BURK</name>
<comment type="caution">
    <text evidence="1">The sequence shown here is derived from an EMBL/GenBank/DDBJ whole genome shotgun (WGS) entry which is preliminary data.</text>
</comment>
<evidence type="ECO:0000313" key="2">
    <source>
        <dbReference type="Proteomes" id="UP001265550"/>
    </source>
</evidence>
<protein>
    <recommendedName>
        <fullName evidence="3">TrfA protein</fullName>
    </recommendedName>
</protein>
<dbReference type="Proteomes" id="UP001265550">
    <property type="component" value="Unassembled WGS sequence"/>
</dbReference>
<dbReference type="InterPro" id="IPR010751">
    <property type="entry name" value="TrfA"/>
</dbReference>
<evidence type="ECO:0008006" key="3">
    <source>
        <dbReference type="Google" id="ProtNLM"/>
    </source>
</evidence>
<accession>A0ABU1VCI9</accession>
<gene>
    <name evidence="1" type="ORF">J2X09_002896</name>
</gene>
<organism evidence="1 2">
    <name type="scientific">Hydrogenophaga laconesensis</name>
    <dbReference type="NCBI Taxonomy" id="1805971"/>
    <lineage>
        <taxon>Bacteria</taxon>
        <taxon>Pseudomonadati</taxon>
        <taxon>Pseudomonadota</taxon>
        <taxon>Betaproteobacteria</taxon>
        <taxon>Burkholderiales</taxon>
        <taxon>Comamonadaceae</taxon>
        <taxon>Hydrogenophaga</taxon>
    </lineage>
</organism>
<proteinExistence type="predicted"/>
<sequence length="260" mass="29358">MALRSALFGVFGKGARRYLEQVQVATTGDAQILYTGQRLDQGDLDVWEAILHLARRQPLGVQCEFTAYQLLRLICKTDTGGNRRTLHRRILRLKATALELSCNVQGRRVTYIGSLIHDAIQDDRTKRYVVVINVAWRPFFEAAHFTYIDWVIRNELDGKPLAQWLHGFYSTHDQPYPLTVQFLHKLSGSDTACMRSFRQLLKHAAAEWGIAAKKHGSQVSASLVGDLLHVRHGLSRWRLQAPGEISTEPPLAEPALLPLA</sequence>